<protein>
    <submittedName>
        <fullName evidence="2">Uncharacterized protein</fullName>
    </submittedName>
</protein>
<dbReference type="Proteomes" id="UP000272908">
    <property type="component" value="Unassembled WGS sequence"/>
</dbReference>
<sequence>MLLQLYPFEWAGSCPLGKVLCAERLCSVSGDWHIAWEVPSNGMLNFITVDSWASFLTIYPSYFFAAFLMPLIYGSWRLTVYHFLVGPRLAMLLTSNPNEVAAIWCLLSIGILLLVIKTPIRQIMFVKTWWLWPNENR</sequence>
<organism evidence="2 3">
    <name type="scientific">Roseinatronobacter ekhonensis</name>
    <dbReference type="NCBI Taxonomy" id="254356"/>
    <lineage>
        <taxon>Bacteria</taxon>
        <taxon>Pseudomonadati</taxon>
        <taxon>Pseudomonadota</taxon>
        <taxon>Alphaproteobacteria</taxon>
        <taxon>Rhodobacterales</taxon>
        <taxon>Paracoccaceae</taxon>
        <taxon>Roseinatronobacter</taxon>
    </lineage>
</organism>
<keyword evidence="1" id="KW-1133">Transmembrane helix</keyword>
<keyword evidence="3" id="KW-1185">Reference proteome</keyword>
<proteinExistence type="predicted"/>
<gene>
    <name evidence="2" type="ORF">ROE7235_03247</name>
</gene>
<evidence type="ECO:0000256" key="1">
    <source>
        <dbReference type="SAM" id="Phobius"/>
    </source>
</evidence>
<keyword evidence="1" id="KW-0812">Transmembrane</keyword>
<keyword evidence="1" id="KW-0472">Membrane</keyword>
<reference evidence="3" key="1">
    <citation type="submission" date="2018-08" db="EMBL/GenBank/DDBJ databases">
        <authorList>
            <person name="Rodrigo-Torres L."/>
            <person name="Arahal R. D."/>
            <person name="Lucena T."/>
        </authorList>
    </citation>
    <scope>NUCLEOTIDE SEQUENCE [LARGE SCALE GENOMIC DNA]</scope>
    <source>
        <strain evidence="3">CECT 7235</strain>
    </source>
</reference>
<accession>A0A3B0N0B0</accession>
<dbReference type="AlphaFoldDB" id="A0A3B0N0B0"/>
<name>A0A3B0N0B0_9RHOB</name>
<feature type="transmembrane region" description="Helical" evidence="1">
    <location>
        <begin position="52"/>
        <end position="71"/>
    </location>
</feature>
<evidence type="ECO:0000313" key="2">
    <source>
        <dbReference type="EMBL" id="SUZ33476.1"/>
    </source>
</evidence>
<feature type="transmembrane region" description="Helical" evidence="1">
    <location>
        <begin position="101"/>
        <end position="120"/>
    </location>
</feature>
<dbReference type="EMBL" id="UIHC01000052">
    <property type="protein sequence ID" value="SUZ33476.1"/>
    <property type="molecule type" value="Genomic_DNA"/>
</dbReference>
<evidence type="ECO:0000313" key="3">
    <source>
        <dbReference type="Proteomes" id="UP000272908"/>
    </source>
</evidence>